<evidence type="ECO:0000313" key="2">
    <source>
        <dbReference type="Proteomes" id="UP000078237"/>
    </source>
</evidence>
<proteinExistence type="predicted"/>
<sequence>MRKFIRSAEADRVLKERVEKGRGNAPWKKSYRYPKFYSESPSTHFVLVRREAMEEGSARPQLVVDLLSRRKWEDLQAMLDYDNRASNKISYKAYGRQREH</sequence>
<name>A0A175VQ44_9PEZI</name>
<dbReference type="Proteomes" id="UP000078237">
    <property type="component" value="Unassembled WGS sequence"/>
</dbReference>
<gene>
    <name evidence="1" type="ORF">MMYC01_209577</name>
</gene>
<keyword evidence="2" id="KW-1185">Reference proteome</keyword>
<reference evidence="1 2" key="1">
    <citation type="journal article" date="2016" name="Genome Announc.">
        <title>Genome Sequence of Madurella mycetomatis mm55, Isolated from a Human Mycetoma Case in Sudan.</title>
        <authorList>
            <person name="Smit S."/>
            <person name="Derks M.F."/>
            <person name="Bervoets S."/>
            <person name="Fahal A."/>
            <person name="van Leeuwen W."/>
            <person name="van Belkum A."/>
            <person name="van de Sande W.W."/>
        </authorList>
    </citation>
    <scope>NUCLEOTIDE SEQUENCE [LARGE SCALE GENOMIC DNA]</scope>
    <source>
        <strain evidence="2">mm55</strain>
    </source>
</reference>
<accession>A0A175VQ44</accession>
<organism evidence="1 2">
    <name type="scientific">Madurella mycetomatis</name>
    <dbReference type="NCBI Taxonomy" id="100816"/>
    <lineage>
        <taxon>Eukaryota</taxon>
        <taxon>Fungi</taxon>
        <taxon>Dikarya</taxon>
        <taxon>Ascomycota</taxon>
        <taxon>Pezizomycotina</taxon>
        <taxon>Sordariomycetes</taxon>
        <taxon>Sordariomycetidae</taxon>
        <taxon>Sordariales</taxon>
        <taxon>Sordariales incertae sedis</taxon>
        <taxon>Madurella</taxon>
    </lineage>
</organism>
<comment type="caution">
    <text evidence="1">The sequence shown here is derived from an EMBL/GenBank/DDBJ whole genome shotgun (WGS) entry which is preliminary data.</text>
</comment>
<protein>
    <submittedName>
        <fullName evidence="1">Uncharacterized protein</fullName>
    </submittedName>
</protein>
<dbReference type="EMBL" id="LCTW02000481">
    <property type="protein sequence ID" value="KXX73402.1"/>
    <property type="molecule type" value="Genomic_DNA"/>
</dbReference>
<dbReference type="VEuPathDB" id="FungiDB:MMYC01_209577"/>
<evidence type="ECO:0000313" key="1">
    <source>
        <dbReference type="EMBL" id="KXX73402.1"/>
    </source>
</evidence>
<dbReference type="AlphaFoldDB" id="A0A175VQ44"/>